<dbReference type="SUPFAM" id="SSF160631">
    <property type="entry name" value="SMI1/KNR4-like"/>
    <property type="match status" value="1"/>
</dbReference>
<dbReference type="EMBL" id="JASJQH010000136">
    <property type="protein sequence ID" value="KAK9766658.1"/>
    <property type="molecule type" value="Genomic_DNA"/>
</dbReference>
<protein>
    <recommendedName>
        <fullName evidence="3">Knr4/Smi1-like domain-containing protein</fullName>
    </recommendedName>
</protein>
<name>A0ABR2WYS2_9FUNG</name>
<evidence type="ECO:0000313" key="1">
    <source>
        <dbReference type="EMBL" id="KAK9766658.1"/>
    </source>
</evidence>
<dbReference type="InterPro" id="IPR037883">
    <property type="entry name" value="Knr4/Smi1-like_sf"/>
</dbReference>
<keyword evidence="2" id="KW-1185">Reference proteome</keyword>
<sequence>MSGDIQHPLDLLPENIWNLTLCYLSLEELLVVSQLDHRFAEFLCRHGDAWQLGMYEVLKGEKDQGQDSDGSKLWRSKKQFLRAMPSTLTHGTFHDRDGEQVPPPIESPTLKSWRGHALFLLKAKNVLEHTIERLKLAYQVKTAWDEQQGYQDTPLDPIKKIPLDKILELEEKLGIYLPTDYMYFLTHLVHLCPLNVTDDGWNPLFTGHIYELRLYDDQCWEECISILNAQPDQSSPIGITNTERAQYWSQHLVNREFLFIGTDDLGYGRTLLESKEPNQPSFGNIYTYDASRNEVIHFPQWVDFSFTDLILRATAYVEEQVEARQEFWKSDLFWEVAYNPNPASNSVFSDFPC</sequence>
<dbReference type="Proteomes" id="UP001479436">
    <property type="component" value="Unassembled WGS sequence"/>
</dbReference>
<evidence type="ECO:0008006" key="3">
    <source>
        <dbReference type="Google" id="ProtNLM"/>
    </source>
</evidence>
<organism evidence="1 2">
    <name type="scientific">Basidiobolus ranarum</name>
    <dbReference type="NCBI Taxonomy" id="34480"/>
    <lineage>
        <taxon>Eukaryota</taxon>
        <taxon>Fungi</taxon>
        <taxon>Fungi incertae sedis</taxon>
        <taxon>Zoopagomycota</taxon>
        <taxon>Entomophthoromycotina</taxon>
        <taxon>Basidiobolomycetes</taxon>
        <taxon>Basidiobolales</taxon>
        <taxon>Basidiobolaceae</taxon>
        <taxon>Basidiobolus</taxon>
    </lineage>
</organism>
<accession>A0ABR2WYS2</accession>
<reference evidence="1 2" key="1">
    <citation type="submission" date="2023-04" db="EMBL/GenBank/DDBJ databases">
        <title>Genome of Basidiobolus ranarum AG-B5.</title>
        <authorList>
            <person name="Stajich J.E."/>
            <person name="Carter-House D."/>
            <person name="Gryganskyi A."/>
        </authorList>
    </citation>
    <scope>NUCLEOTIDE SEQUENCE [LARGE SCALE GENOMIC DNA]</scope>
    <source>
        <strain evidence="1 2">AG-B5</strain>
    </source>
</reference>
<proteinExistence type="predicted"/>
<gene>
    <name evidence="1" type="ORF">K7432_004114</name>
</gene>
<dbReference type="Gene3D" id="3.40.1580.10">
    <property type="entry name" value="SMI1/KNR4-like"/>
    <property type="match status" value="1"/>
</dbReference>
<evidence type="ECO:0000313" key="2">
    <source>
        <dbReference type="Proteomes" id="UP001479436"/>
    </source>
</evidence>
<comment type="caution">
    <text evidence="1">The sequence shown here is derived from an EMBL/GenBank/DDBJ whole genome shotgun (WGS) entry which is preliminary data.</text>
</comment>